<protein>
    <recommendedName>
        <fullName evidence="4">PNPLA domain-containing protein</fullName>
    </recommendedName>
</protein>
<feature type="transmembrane region" description="Helical" evidence="3">
    <location>
        <begin position="260"/>
        <end position="278"/>
    </location>
</feature>
<dbReference type="SUPFAM" id="SSF52151">
    <property type="entry name" value="FabD/lysophospholipase-like"/>
    <property type="match status" value="1"/>
</dbReference>
<keyword evidence="1" id="KW-0443">Lipid metabolism</keyword>
<organism evidence="5 6">
    <name type="scientific">Phyllobacterium brassicacearum</name>
    <dbReference type="NCBI Taxonomy" id="314235"/>
    <lineage>
        <taxon>Bacteria</taxon>
        <taxon>Pseudomonadati</taxon>
        <taxon>Pseudomonadota</taxon>
        <taxon>Alphaproteobacteria</taxon>
        <taxon>Hyphomicrobiales</taxon>
        <taxon>Phyllobacteriaceae</taxon>
        <taxon>Phyllobacterium</taxon>
    </lineage>
</organism>
<evidence type="ECO:0000256" key="1">
    <source>
        <dbReference type="ARBA" id="ARBA00023098"/>
    </source>
</evidence>
<dbReference type="Pfam" id="PF01734">
    <property type="entry name" value="Patatin"/>
    <property type="match status" value="1"/>
</dbReference>
<dbReference type="GO" id="GO:0046475">
    <property type="term" value="P:glycerophospholipid catabolic process"/>
    <property type="evidence" value="ECO:0007669"/>
    <property type="project" value="TreeGrafter"/>
</dbReference>
<evidence type="ECO:0000313" key="5">
    <source>
        <dbReference type="EMBL" id="PSH54442.1"/>
    </source>
</evidence>
<feature type="transmembrane region" description="Helical" evidence="3">
    <location>
        <begin position="298"/>
        <end position="319"/>
    </location>
</feature>
<keyword evidence="3" id="KW-0812">Transmembrane</keyword>
<feature type="transmembrane region" description="Helical" evidence="3">
    <location>
        <begin position="347"/>
        <end position="373"/>
    </location>
</feature>
<evidence type="ECO:0000313" key="6">
    <source>
        <dbReference type="Proteomes" id="UP000241444"/>
    </source>
</evidence>
<reference evidence="6" key="1">
    <citation type="submission" date="2017-11" db="EMBL/GenBank/DDBJ databases">
        <authorList>
            <person name="Kuznetsova I."/>
            <person name="Sazanova A."/>
            <person name="Chirak E."/>
            <person name="Safronova V."/>
            <person name="Willems A."/>
        </authorList>
    </citation>
    <scope>NUCLEOTIDE SEQUENCE [LARGE SCALE GENOMIC DNA]</scope>
    <source>
        <strain evidence="6">STM 196</strain>
    </source>
</reference>
<keyword evidence="3" id="KW-1133">Transmembrane helix</keyword>
<comment type="caution">
    <text evidence="5">The sequence shown here is derived from an EMBL/GenBank/DDBJ whole genome shotgun (WGS) entry which is preliminary data.</text>
</comment>
<dbReference type="EMBL" id="PGGO01000087">
    <property type="protein sequence ID" value="PSH54442.1"/>
    <property type="molecule type" value="Genomic_DNA"/>
</dbReference>
<name>A0A2P7AJT9_9HYPH</name>
<keyword evidence="3" id="KW-0472">Membrane</keyword>
<dbReference type="OrthoDB" id="100544at2"/>
<evidence type="ECO:0000259" key="4">
    <source>
        <dbReference type="Pfam" id="PF01734"/>
    </source>
</evidence>
<dbReference type="InterPro" id="IPR016035">
    <property type="entry name" value="Acyl_Trfase/lysoPLipase"/>
</dbReference>
<feature type="region of interest" description="Disordered" evidence="2">
    <location>
        <begin position="538"/>
        <end position="570"/>
    </location>
</feature>
<feature type="transmembrane region" description="Helical" evidence="3">
    <location>
        <begin position="434"/>
        <end position="455"/>
    </location>
</feature>
<dbReference type="PANTHER" id="PTHR10728:SF40">
    <property type="entry name" value="PATATIN FAMILY PROTEIN"/>
    <property type="match status" value="1"/>
</dbReference>
<dbReference type="RefSeq" id="WP_106714391.1">
    <property type="nucleotide sequence ID" value="NZ_PGGO01000087.1"/>
</dbReference>
<feature type="transmembrane region" description="Helical" evidence="3">
    <location>
        <begin position="467"/>
        <end position="485"/>
    </location>
</feature>
<dbReference type="GO" id="GO:0005829">
    <property type="term" value="C:cytosol"/>
    <property type="evidence" value="ECO:0007669"/>
    <property type="project" value="TreeGrafter"/>
</dbReference>
<dbReference type="PANTHER" id="PTHR10728">
    <property type="entry name" value="CYTOSOLIC PHOSPHOLIPASE A2"/>
    <property type="match status" value="1"/>
</dbReference>
<proteinExistence type="predicted"/>
<feature type="transmembrane region" description="Helical" evidence="3">
    <location>
        <begin position="393"/>
        <end position="413"/>
    </location>
</feature>
<evidence type="ECO:0000256" key="3">
    <source>
        <dbReference type="SAM" id="Phobius"/>
    </source>
</evidence>
<dbReference type="AlphaFoldDB" id="A0A2P7AJT9"/>
<feature type="transmembrane region" description="Helical" evidence="3">
    <location>
        <begin position="146"/>
        <end position="178"/>
    </location>
</feature>
<dbReference type="Proteomes" id="UP000241444">
    <property type="component" value="Unassembled WGS sequence"/>
</dbReference>
<evidence type="ECO:0000256" key="2">
    <source>
        <dbReference type="SAM" id="MobiDB-lite"/>
    </source>
</evidence>
<dbReference type="InterPro" id="IPR002641">
    <property type="entry name" value="PNPLA_dom"/>
</dbReference>
<feature type="transmembrane region" description="Helical" evidence="3">
    <location>
        <begin position="219"/>
        <end position="239"/>
    </location>
</feature>
<sequence length="888" mass="97055">MSTTDPDVGNKGIAFDQVLFDEFKAIAERRQALGLSIVASAGASKSVPQEIFGVALSGGGVRSACFCLGALQALDRYKLIPRIDYLSTVSGGGYIGASMVSALTRSNGEFPFAVAEQENGDVRDNEPVSHIRDHSRYLAPKGLSDLLLTVAIVLRGLAVNLLLVLSVLFPLATLIILANPTVSHLRHNVLYDLVRYFEPPAGWKAETVTSAYSYLLDPFLLTKMTGVLLLLFLIAWGLRRSYLERHSTQRPLRISEPRSRWTRAGALLIVLFVLAIIIEVQSRILAWIIEWFTQDGPTGASIVSFGSALMTIIASVALFQERLVSWIQKALNNPTIGARIQAWCAKLALYAAALALPALIYLLFLTLCVWGIATAAGTYPLAPTALSDSSIGLARYVGLALLVCIVFWLVLLLTRQTGREIFSSMKATLLEHRWRSLFVIVLILMFAAALTAIAIATRAPGTSWFMLYNYLAISAFIGFLAMNFAENANALHRLYRDRLNIAFRLGKGRLGIAPLPLTELGTKSPYLLVNGTLNVRRSTPKRQQGTAIPEPVTESDGATRASTLPSTDPAKRGRNAEFFLFSKGFVGSDATGYASTGAMTANEPQLDLATAAAISGAAVSSSMGRVGIGILSPTLALLNLRLGYWLRNPRYVEDVQNAAPQGAARPAERVKASWYDLFRFYLAAEAFGILRSDSSRIFVSDGGHIDNSGLYQLLKRKCQMIVVIDAEADPAMNFGALVDVQRFARIDLGIRIAIDWEAMREAMLRRSADRSKRIPADDEAHCQHFAVGKIIYDQAGTEGILVYVKASVTGDEPDYVLDYERRYPLFPHESTGDQFFSEEQMEAYRSLGFHATNCALKEPKSKAIGPVPQATLISELKRRLGIAGQTIS</sequence>
<dbReference type="Gene3D" id="3.40.1090.10">
    <property type="entry name" value="Cytosolic phospholipase A2 catalytic domain"/>
    <property type="match status" value="2"/>
</dbReference>
<feature type="domain" description="PNPLA" evidence="4">
    <location>
        <begin position="55"/>
        <end position="124"/>
    </location>
</feature>
<keyword evidence="6" id="KW-1185">Reference proteome</keyword>
<accession>A0A2P7AJT9</accession>
<gene>
    <name evidence="5" type="ORF">CU102_28590</name>
</gene>
<dbReference type="GO" id="GO:0004623">
    <property type="term" value="F:phospholipase A2 activity"/>
    <property type="evidence" value="ECO:0007669"/>
    <property type="project" value="TreeGrafter"/>
</dbReference>